<dbReference type="GO" id="GO:0004834">
    <property type="term" value="F:tryptophan synthase activity"/>
    <property type="evidence" value="ECO:0007669"/>
    <property type="project" value="UniProtKB-UniRule"/>
</dbReference>
<evidence type="ECO:0000256" key="7">
    <source>
        <dbReference type="ARBA" id="ARBA00023239"/>
    </source>
</evidence>
<comment type="subunit">
    <text evidence="3 9">Tetramer of two alpha and two beta chains.</text>
</comment>
<dbReference type="CDD" id="cd04724">
    <property type="entry name" value="Tryptophan_synthase_alpha"/>
    <property type="match status" value="1"/>
</dbReference>
<dbReference type="Proteomes" id="UP000030403">
    <property type="component" value="Unassembled WGS sequence"/>
</dbReference>
<reference evidence="11 12" key="1">
    <citation type="submission" date="2013-08" db="EMBL/GenBank/DDBJ databases">
        <authorList>
            <person name="Huang J."/>
            <person name="Wang G."/>
        </authorList>
    </citation>
    <scope>NUCLEOTIDE SEQUENCE [LARGE SCALE GENOMIC DNA]</scope>
    <source>
        <strain evidence="11 12">BH030004</strain>
    </source>
</reference>
<name>A0A0A5GAQ9_9BACI</name>
<dbReference type="STRING" id="1385511.GCA_000425225_02226"/>
<dbReference type="OrthoDB" id="9804578at2"/>
<dbReference type="PANTHER" id="PTHR43406">
    <property type="entry name" value="TRYPTOPHAN SYNTHASE, ALPHA CHAIN"/>
    <property type="match status" value="1"/>
</dbReference>
<evidence type="ECO:0000256" key="8">
    <source>
        <dbReference type="ARBA" id="ARBA00049047"/>
    </source>
</evidence>
<dbReference type="InterPro" id="IPR011060">
    <property type="entry name" value="RibuloseP-bd_barrel"/>
</dbReference>
<comment type="pathway">
    <text evidence="2 9">Amino-acid biosynthesis; L-tryptophan biosynthesis; L-tryptophan from chorismate: step 5/5.</text>
</comment>
<protein>
    <recommendedName>
        <fullName evidence="9">Tryptophan synthase alpha chain</fullName>
        <ecNumber evidence="9">4.2.1.20</ecNumber>
    </recommendedName>
</protein>
<dbReference type="GO" id="GO:0005829">
    <property type="term" value="C:cytosol"/>
    <property type="evidence" value="ECO:0007669"/>
    <property type="project" value="TreeGrafter"/>
</dbReference>
<dbReference type="InterPro" id="IPR002028">
    <property type="entry name" value="Trp_synthase_suA"/>
</dbReference>
<dbReference type="Gene3D" id="3.20.20.70">
    <property type="entry name" value="Aldolase class I"/>
    <property type="match status" value="1"/>
</dbReference>
<dbReference type="PROSITE" id="PS00167">
    <property type="entry name" value="TRP_SYNTHASE_ALPHA"/>
    <property type="match status" value="1"/>
</dbReference>
<dbReference type="InterPro" id="IPR018204">
    <property type="entry name" value="Trp_synthase_alpha_AS"/>
</dbReference>
<accession>A0A0A5GAQ9</accession>
<dbReference type="RefSeq" id="WP_036841937.1">
    <property type="nucleotide sequence ID" value="NZ_AVPF01000008.1"/>
</dbReference>
<evidence type="ECO:0000256" key="1">
    <source>
        <dbReference type="ARBA" id="ARBA00003365"/>
    </source>
</evidence>
<comment type="similarity">
    <text evidence="9 10">Belongs to the TrpA family.</text>
</comment>
<comment type="function">
    <text evidence="1 9">The alpha subunit is responsible for the aldol cleavage of indoleglycerol phosphate to indole and glyceraldehyde 3-phosphate.</text>
</comment>
<dbReference type="UniPathway" id="UPA00035">
    <property type="reaction ID" value="UER00044"/>
</dbReference>
<keyword evidence="12" id="KW-1185">Reference proteome</keyword>
<dbReference type="EMBL" id="AVPF01000008">
    <property type="protein sequence ID" value="KGX90261.1"/>
    <property type="molecule type" value="Genomic_DNA"/>
</dbReference>
<gene>
    <name evidence="9 11" type="primary">trpA</name>
    <name evidence="11" type="ORF">N783_20955</name>
</gene>
<feature type="active site" description="Proton acceptor" evidence="9">
    <location>
        <position position="62"/>
    </location>
</feature>
<keyword evidence="5 9" id="KW-0822">Tryptophan biosynthesis</keyword>
<comment type="catalytic activity">
    <reaction evidence="8 9">
        <text>(1S,2R)-1-C-(indol-3-yl)glycerol 3-phosphate + L-serine = D-glyceraldehyde 3-phosphate + L-tryptophan + H2O</text>
        <dbReference type="Rhea" id="RHEA:10532"/>
        <dbReference type="ChEBI" id="CHEBI:15377"/>
        <dbReference type="ChEBI" id="CHEBI:33384"/>
        <dbReference type="ChEBI" id="CHEBI:57912"/>
        <dbReference type="ChEBI" id="CHEBI:58866"/>
        <dbReference type="ChEBI" id="CHEBI:59776"/>
        <dbReference type="EC" id="4.2.1.20"/>
    </reaction>
</comment>
<dbReference type="NCBIfam" id="TIGR00262">
    <property type="entry name" value="trpA"/>
    <property type="match status" value="1"/>
</dbReference>
<comment type="caution">
    <text evidence="11">The sequence shown here is derived from an EMBL/GenBank/DDBJ whole genome shotgun (WGS) entry which is preliminary data.</text>
</comment>
<evidence type="ECO:0000313" key="11">
    <source>
        <dbReference type="EMBL" id="KGX90261.1"/>
    </source>
</evidence>
<feature type="active site" description="Proton acceptor" evidence="9">
    <location>
        <position position="51"/>
    </location>
</feature>
<dbReference type="eggNOG" id="COG0159">
    <property type="taxonomic scope" value="Bacteria"/>
</dbReference>
<dbReference type="PANTHER" id="PTHR43406:SF1">
    <property type="entry name" value="TRYPTOPHAN SYNTHASE ALPHA CHAIN, CHLOROPLASTIC"/>
    <property type="match status" value="1"/>
</dbReference>
<dbReference type="FunFam" id="3.20.20.70:FF:000037">
    <property type="entry name" value="Tryptophan synthase alpha chain"/>
    <property type="match status" value="1"/>
</dbReference>
<keyword evidence="6 9" id="KW-0057">Aromatic amino acid biosynthesis</keyword>
<organism evidence="11 12">
    <name type="scientific">Pontibacillus marinus BH030004 = DSM 16465</name>
    <dbReference type="NCBI Taxonomy" id="1385511"/>
    <lineage>
        <taxon>Bacteria</taxon>
        <taxon>Bacillati</taxon>
        <taxon>Bacillota</taxon>
        <taxon>Bacilli</taxon>
        <taxon>Bacillales</taxon>
        <taxon>Bacillaceae</taxon>
        <taxon>Pontibacillus</taxon>
    </lineage>
</organism>
<evidence type="ECO:0000256" key="10">
    <source>
        <dbReference type="RuleBase" id="RU003662"/>
    </source>
</evidence>
<dbReference type="EC" id="4.2.1.20" evidence="9"/>
<sequence>MSKSTVQTSFEQRLQKEKDLFIPFIMSGDPSPAATVELALTLQESGADILELGVPYSDPLADGPTIQEAAGRALQHGMNLKESIELVPKMRSKGLEIPVVLFTYYNPVLQYGLEQLFQDLREHDIDALLVPDIPLEESVELKEYAHEFGVELISLVAPNSEARIRKIAEQATGFLYCVSSLGVTGERKELSQDISSFLEKVKSYSSVPVAVGFGISTNEQVHLMKQYSDGVIIGSKIIKVINGYHDELVSESARPSALKKVKQEIVELVQ</sequence>
<evidence type="ECO:0000256" key="4">
    <source>
        <dbReference type="ARBA" id="ARBA00022605"/>
    </source>
</evidence>
<keyword evidence="7 9" id="KW-0456">Lyase</keyword>
<dbReference type="AlphaFoldDB" id="A0A0A5GAQ9"/>
<dbReference type="Pfam" id="PF00290">
    <property type="entry name" value="Trp_syntA"/>
    <property type="match status" value="1"/>
</dbReference>
<keyword evidence="4 9" id="KW-0028">Amino-acid biosynthesis</keyword>
<evidence type="ECO:0000313" key="12">
    <source>
        <dbReference type="Proteomes" id="UP000030403"/>
    </source>
</evidence>
<dbReference type="SUPFAM" id="SSF51366">
    <property type="entry name" value="Ribulose-phoshate binding barrel"/>
    <property type="match status" value="1"/>
</dbReference>
<proteinExistence type="inferred from homology"/>
<evidence type="ECO:0000256" key="6">
    <source>
        <dbReference type="ARBA" id="ARBA00023141"/>
    </source>
</evidence>
<evidence type="ECO:0000256" key="5">
    <source>
        <dbReference type="ARBA" id="ARBA00022822"/>
    </source>
</evidence>
<dbReference type="InterPro" id="IPR013785">
    <property type="entry name" value="Aldolase_TIM"/>
</dbReference>
<evidence type="ECO:0000256" key="9">
    <source>
        <dbReference type="HAMAP-Rule" id="MF_00131"/>
    </source>
</evidence>
<evidence type="ECO:0000256" key="3">
    <source>
        <dbReference type="ARBA" id="ARBA00011270"/>
    </source>
</evidence>
<dbReference type="HAMAP" id="MF_00131">
    <property type="entry name" value="Trp_synth_alpha"/>
    <property type="match status" value="1"/>
</dbReference>
<evidence type="ECO:0000256" key="2">
    <source>
        <dbReference type="ARBA" id="ARBA00004733"/>
    </source>
</evidence>